<dbReference type="Pfam" id="PF03150">
    <property type="entry name" value="CCP_MauG"/>
    <property type="match status" value="1"/>
</dbReference>
<feature type="chain" id="PRO_5019579074" evidence="5">
    <location>
        <begin position="22"/>
        <end position="450"/>
    </location>
</feature>
<dbReference type="Gene3D" id="1.10.760.10">
    <property type="entry name" value="Cytochrome c-like domain"/>
    <property type="match status" value="2"/>
</dbReference>
<evidence type="ECO:0000313" key="7">
    <source>
        <dbReference type="EMBL" id="QAT87982.1"/>
    </source>
</evidence>
<comment type="subcellular location">
    <subcellularLocation>
        <location evidence="1">Cell envelope</location>
    </subcellularLocation>
</comment>
<feature type="signal peptide" evidence="5">
    <location>
        <begin position="1"/>
        <end position="21"/>
    </location>
</feature>
<dbReference type="InterPro" id="IPR004852">
    <property type="entry name" value="Di-haem_cyt_c_peroxidsae"/>
</dbReference>
<reference evidence="7 8" key="1">
    <citation type="submission" date="2018-12" db="EMBL/GenBank/DDBJ databases">
        <title>Complete Genome Sequence of the Corallopyronin A producing Myxobacterium Corallococcus coralloides B035.</title>
        <authorList>
            <person name="Bouhired S.M."/>
            <person name="Rupp O."/>
            <person name="Blom J."/>
            <person name="Schaeberle T.F."/>
            <person name="Kehraus S."/>
            <person name="Schiefer A."/>
            <person name="Pfarr K."/>
            <person name="Goesmann A."/>
            <person name="Hoerauf A."/>
            <person name="Koenig G.M."/>
        </authorList>
    </citation>
    <scope>NUCLEOTIDE SEQUENCE [LARGE SCALE GENOMIC DNA]</scope>
    <source>
        <strain evidence="7 8">B035</strain>
    </source>
</reference>
<gene>
    <name evidence="7" type="primary">mauG2_1</name>
    <name evidence="7" type="ORF">EJ065_6453</name>
</gene>
<dbReference type="GO" id="GO:0030313">
    <property type="term" value="C:cell envelope"/>
    <property type="evidence" value="ECO:0007669"/>
    <property type="project" value="UniProtKB-SubCell"/>
</dbReference>
<dbReference type="GO" id="GO:0004130">
    <property type="term" value="F:cytochrome-c peroxidase activity"/>
    <property type="evidence" value="ECO:0007669"/>
    <property type="project" value="TreeGrafter"/>
</dbReference>
<dbReference type="PANTHER" id="PTHR30600:SF10">
    <property type="entry name" value="BLL6722 PROTEIN"/>
    <property type="match status" value="1"/>
</dbReference>
<dbReference type="Proteomes" id="UP000288758">
    <property type="component" value="Chromosome"/>
</dbReference>
<dbReference type="EMBL" id="CP034669">
    <property type="protein sequence ID" value="QAT87982.1"/>
    <property type="molecule type" value="Genomic_DNA"/>
</dbReference>
<keyword evidence="3" id="KW-0560">Oxidoreductase</keyword>
<proteinExistence type="predicted"/>
<organism evidence="7 8">
    <name type="scientific">Corallococcus coralloides</name>
    <name type="common">Myxococcus coralloides</name>
    <dbReference type="NCBI Taxonomy" id="184914"/>
    <lineage>
        <taxon>Bacteria</taxon>
        <taxon>Pseudomonadati</taxon>
        <taxon>Myxococcota</taxon>
        <taxon>Myxococcia</taxon>
        <taxon>Myxococcales</taxon>
        <taxon>Cystobacterineae</taxon>
        <taxon>Myxococcaceae</taxon>
        <taxon>Corallococcus</taxon>
    </lineage>
</organism>
<dbReference type="InterPro" id="IPR036909">
    <property type="entry name" value="Cyt_c-like_dom_sf"/>
</dbReference>
<evidence type="ECO:0000313" key="8">
    <source>
        <dbReference type="Proteomes" id="UP000288758"/>
    </source>
</evidence>
<dbReference type="AlphaFoldDB" id="A0A410S1H8"/>
<evidence type="ECO:0000256" key="3">
    <source>
        <dbReference type="ARBA" id="ARBA00023002"/>
    </source>
</evidence>
<evidence type="ECO:0000256" key="5">
    <source>
        <dbReference type="SAM" id="SignalP"/>
    </source>
</evidence>
<dbReference type="GO" id="GO:0009055">
    <property type="term" value="F:electron transfer activity"/>
    <property type="evidence" value="ECO:0007669"/>
    <property type="project" value="InterPro"/>
</dbReference>
<dbReference type="InterPro" id="IPR051395">
    <property type="entry name" value="Cytochrome_c_Peroxidase/MauG"/>
</dbReference>
<sequence length="450" mass="48618">MHVSRSCWKLFLLLALGGPLACEVAPAPGTLSLKPPASGDTPDDAKSPETTESLQASAIFEATLREEATSAPGGLKPVERLGKLLFFDRRLSEPMGQACAVCHGPEVGWTGPSLLINLTGSVYEGAVRGRFGNRKPPSSAYATQAPILHRVTPGQADFVGGNFWDGNATGEELGNPAADQAQGPFLNPVEQNNPSEAAVVVKVCGGPYGDLFRAVWGARICGDVPRAYDNIARSIAAYEGSREVNAFSSKYDAYLAGRARLSSQEQWGLRLFEGKARCDNCHPSQRGPGGEPPLFTDYTFDNLGVPRNLLNPWYWQLQFNPDGPFWIDTGLGGFLQTRQDYAPSARANLGKVKVPTLRNVDKRPFPGFTKAYGHNGYFKSLESIVHFYNTRDVLPVCTGSASGTPGVDCWPMPEVGLNVNTQELGNLGLSPQEEQAIVAFMRTLSDGYFQ</sequence>
<evidence type="ECO:0000256" key="4">
    <source>
        <dbReference type="SAM" id="MobiDB-lite"/>
    </source>
</evidence>
<feature type="region of interest" description="Disordered" evidence="4">
    <location>
        <begin position="32"/>
        <end position="52"/>
    </location>
</feature>
<dbReference type="PANTHER" id="PTHR30600">
    <property type="entry name" value="CYTOCHROME C PEROXIDASE-RELATED"/>
    <property type="match status" value="1"/>
</dbReference>
<evidence type="ECO:0000259" key="6">
    <source>
        <dbReference type="Pfam" id="PF03150"/>
    </source>
</evidence>
<dbReference type="GO" id="GO:0020037">
    <property type="term" value="F:heme binding"/>
    <property type="evidence" value="ECO:0007669"/>
    <property type="project" value="InterPro"/>
</dbReference>
<name>A0A410S1H8_CORCK</name>
<protein>
    <submittedName>
        <fullName evidence="7">Cytochrome c peroxidase</fullName>
    </submittedName>
</protein>
<dbReference type="SUPFAM" id="SSF46626">
    <property type="entry name" value="Cytochrome c"/>
    <property type="match status" value="2"/>
</dbReference>
<evidence type="ECO:0000256" key="2">
    <source>
        <dbReference type="ARBA" id="ARBA00022729"/>
    </source>
</evidence>
<keyword evidence="7" id="KW-0575">Peroxidase</keyword>
<evidence type="ECO:0000256" key="1">
    <source>
        <dbReference type="ARBA" id="ARBA00004196"/>
    </source>
</evidence>
<feature type="domain" description="Di-haem cytochrome c peroxidase" evidence="6">
    <location>
        <begin position="80"/>
        <end position="259"/>
    </location>
</feature>
<accession>A0A410S1H8</accession>
<keyword evidence="2 5" id="KW-0732">Signal</keyword>